<evidence type="ECO:0000256" key="1">
    <source>
        <dbReference type="SAM" id="SignalP"/>
    </source>
</evidence>
<organism evidence="2 3">
    <name type="scientific">Legionella busanensis</name>
    <dbReference type="NCBI Taxonomy" id="190655"/>
    <lineage>
        <taxon>Bacteria</taxon>
        <taxon>Pseudomonadati</taxon>
        <taxon>Pseudomonadota</taxon>
        <taxon>Gammaproteobacteria</taxon>
        <taxon>Legionellales</taxon>
        <taxon>Legionellaceae</taxon>
        <taxon>Legionella</taxon>
    </lineage>
</organism>
<feature type="chain" id="PRO_5016565012" evidence="1">
    <location>
        <begin position="24"/>
        <end position="361"/>
    </location>
</feature>
<evidence type="ECO:0000313" key="3">
    <source>
        <dbReference type="Proteomes" id="UP000254794"/>
    </source>
</evidence>
<dbReference type="EMBL" id="UGOD01000001">
    <property type="protein sequence ID" value="STX52455.1"/>
    <property type="molecule type" value="Genomic_DNA"/>
</dbReference>
<proteinExistence type="predicted"/>
<name>A0A378JMJ1_9GAMM</name>
<evidence type="ECO:0000313" key="2">
    <source>
        <dbReference type="EMBL" id="STX52455.1"/>
    </source>
</evidence>
<protein>
    <submittedName>
        <fullName evidence="2">Major outer membrane protein</fullName>
    </submittedName>
</protein>
<gene>
    <name evidence="2" type="ORF">NCTC13316_02568</name>
</gene>
<accession>A0A378JMJ1</accession>
<feature type="signal peptide" evidence="1">
    <location>
        <begin position="1"/>
        <end position="23"/>
    </location>
</feature>
<dbReference type="RefSeq" id="WP_242604741.1">
    <property type="nucleotide sequence ID" value="NZ_CAAAHP010000006.1"/>
</dbReference>
<dbReference type="Proteomes" id="UP000254794">
    <property type="component" value="Unassembled WGS sequence"/>
</dbReference>
<dbReference type="InterPro" id="IPR007825">
    <property type="entry name" value="Major_OMP_Legionella"/>
</dbReference>
<dbReference type="Pfam" id="PF05150">
    <property type="entry name" value="Legionella_OMP"/>
    <property type="match status" value="1"/>
</dbReference>
<dbReference type="AlphaFoldDB" id="A0A378JMJ1"/>
<sequence>MMKILPKIVVAATLSCLYSGSFAGEMGPTDNRLNVFIPNLKPGLEGSLSALILEPGASNLGWGVVTTVLPIPTPQWQIESFNPDYKVGFQAGARYIFANSGTDLQLNWFSLQANYKNAKNVKPVSQWISPFSQTGTPPTGGEITGVASLNSAKAILNFNYNAVNLDIGKFINFGCSLQTRFFTGLGSAWIKEKLISNFYGGSKINFSLNNTSTYSGVGPRLGLTNNYYINHGFHLIGQVAGGVLIGSMQPAQYKFTGSSSDLALIGIAVNREQLSSTSVTQVVPEIDAKIGLSYSYFMQNESELTLELGYMGTVYFNPLSAYETNTNVIALDSGSLSTSSVKYVQSNFSVAGPYVTVRFKC</sequence>
<keyword evidence="1" id="KW-0732">Signal</keyword>
<keyword evidence="3" id="KW-1185">Reference proteome</keyword>
<reference evidence="2 3" key="1">
    <citation type="submission" date="2018-06" db="EMBL/GenBank/DDBJ databases">
        <authorList>
            <consortium name="Pathogen Informatics"/>
            <person name="Doyle S."/>
        </authorList>
    </citation>
    <scope>NUCLEOTIDE SEQUENCE [LARGE SCALE GENOMIC DNA]</scope>
    <source>
        <strain evidence="2 3">NCTC13316</strain>
    </source>
</reference>